<proteinExistence type="predicted"/>
<dbReference type="PANTHER" id="PTHR13364:SF6">
    <property type="entry name" value="SPERMATOGENESIS-DEFECTIVE PROTEIN 39 HOMOLOG"/>
    <property type="match status" value="1"/>
</dbReference>
<dbReference type="GO" id="GO:0006886">
    <property type="term" value="P:intracellular protein transport"/>
    <property type="evidence" value="ECO:0007669"/>
    <property type="project" value="TreeGrafter"/>
</dbReference>
<evidence type="ECO:0000256" key="2">
    <source>
        <dbReference type="ARBA" id="ARBA00004541"/>
    </source>
</evidence>
<accession>A0A8J2RT19</accession>
<dbReference type="Proteomes" id="UP000789390">
    <property type="component" value="Unassembled WGS sequence"/>
</dbReference>
<name>A0A8J2RT19_9CRUS</name>
<protein>
    <recommendedName>
        <fullName evidence="10">Vps16 C-terminal domain-containing protein</fullName>
    </recommendedName>
</protein>
<evidence type="ECO:0008006" key="10">
    <source>
        <dbReference type="Google" id="ProtNLM"/>
    </source>
</evidence>
<dbReference type="InterPro" id="IPR040057">
    <property type="entry name" value="Spe-39"/>
</dbReference>
<feature type="region of interest" description="Disordered" evidence="7">
    <location>
        <begin position="1"/>
        <end position="21"/>
    </location>
</feature>
<dbReference type="OrthoDB" id="9977282at2759"/>
<evidence type="ECO:0000313" key="8">
    <source>
        <dbReference type="EMBL" id="CAH0102373.1"/>
    </source>
</evidence>
<sequence>MDKPEDEKYWSSSATKGFDFNSEENEYSDEIFGATPWQTAQLSKQVQQQQNIPQQSSPTSVAHTKLSVSLSSLSTSSNSSLKFTVRQPSKQCEITCKLLSSTVNDETVSSPKDVVRSIFLGMSYDLSCFKKLNDKIVLLDEAVKFGDSDVICAVLLFLQKSLHHLVLFSLLKERHVAAREYIAILEKQKCFKEAAMLCTELQNSKEATIHLYNSCLREGEQNLQLLLEQINKNELKNLKQIEVEFEVIKEHIQLLERQCPIAGSRSRPQQPEKENDRTSPFVGKSVSVDNLVGSSLLSTLQYCCRYNWDAPENLLASPMGLKKTFRLTERQFVWNAFIGRILMNEDPIQILLVKGMFGAPKISANLSISRILEIASNLNGKPNLFDQLLPLTETSEKRYQLAKRYQRHRIVIDVLISNKDRISLLQYRDSIDDQREIDYINNTLRVSSTRWKN</sequence>
<comment type="caution">
    <text evidence="8">The sequence shown here is derived from an EMBL/GenBank/DDBJ whole genome shotgun (WGS) entry which is preliminary data.</text>
</comment>
<organism evidence="8 9">
    <name type="scientific">Daphnia galeata</name>
    <dbReference type="NCBI Taxonomy" id="27404"/>
    <lineage>
        <taxon>Eukaryota</taxon>
        <taxon>Metazoa</taxon>
        <taxon>Ecdysozoa</taxon>
        <taxon>Arthropoda</taxon>
        <taxon>Crustacea</taxon>
        <taxon>Branchiopoda</taxon>
        <taxon>Diplostraca</taxon>
        <taxon>Cladocera</taxon>
        <taxon>Anomopoda</taxon>
        <taxon>Daphniidae</taxon>
        <taxon>Daphnia</taxon>
    </lineage>
</organism>
<evidence type="ECO:0000256" key="7">
    <source>
        <dbReference type="SAM" id="MobiDB-lite"/>
    </source>
</evidence>
<dbReference type="PANTHER" id="PTHR13364">
    <property type="entry name" value="DEFECTIVE SPERMATOGENESIS PROTEIN 39"/>
    <property type="match status" value="1"/>
</dbReference>
<evidence type="ECO:0000256" key="4">
    <source>
        <dbReference type="ARBA" id="ARBA00022753"/>
    </source>
</evidence>
<dbReference type="GO" id="GO:0005770">
    <property type="term" value="C:late endosome"/>
    <property type="evidence" value="ECO:0007669"/>
    <property type="project" value="UniProtKB-SubCell"/>
</dbReference>
<feature type="coiled-coil region" evidence="6">
    <location>
        <begin position="216"/>
        <end position="258"/>
    </location>
</feature>
<gene>
    <name evidence="8" type="ORF">DGAL_LOCUS4769</name>
</gene>
<evidence type="ECO:0000256" key="5">
    <source>
        <dbReference type="ARBA" id="ARBA00023329"/>
    </source>
</evidence>
<keyword evidence="4" id="KW-0967">Endosome</keyword>
<comment type="subcellular location">
    <subcellularLocation>
        <location evidence="2">Cytoplasmic vesicle</location>
    </subcellularLocation>
    <subcellularLocation>
        <location evidence="1">Early endosome</location>
    </subcellularLocation>
    <subcellularLocation>
        <location evidence="3">Late endosome</location>
    </subcellularLocation>
</comment>
<keyword evidence="6" id="KW-0175">Coiled coil</keyword>
<dbReference type="EMBL" id="CAKKLH010000079">
    <property type="protein sequence ID" value="CAH0102373.1"/>
    <property type="molecule type" value="Genomic_DNA"/>
</dbReference>
<dbReference type="GO" id="GO:0007034">
    <property type="term" value="P:vacuolar transport"/>
    <property type="evidence" value="ECO:0007669"/>
    <property type="project" value="TreeGrafter"/>
</dbReference>
<keyword evidence="5" id="KW-0968">Cytoplasmic vesicle</keyword>
<keyword evidence="9" id="KW-1185">Reference proteome</keyword>
<evidence type="ECO:0000256" key="3">
    <source>
        <dbReference type="ARBA" id="ARBA00004603"/>
    </source>
</evidence>
<dbReference type="GO" id="GO:0005769">
    <property type="term" value="C:early endosome"/>
    <property type="evidence" value="ECO:0007669"/>
    <property type="project" value="UniProtKB-SubCell"/>
</dbReference>
<reference evidence="8" key="1">
    <citation type="submission" date="2021-11" db="EMBL/GenBank/DDBJ databases">
        <authorList>
            <person name="Schell T."/>
        </authorList>
    </citation>
    <scope>NUCLEOTIDE SEQUENCE</scope>
    <source>
        <strain evidence="8">M5</strain>
    </source>
</reference>
<evidence type="ECO:0000313" key="9">
    <source>
        <dbReference type="Proteomes" id="UP000789390"/>
    </source>
</evidence>
<evidence type="ECO:0000256" key="1">
    <source>
        <dbReference type="ARBA" id="ARBA00004412"/>
    </source>
</evidence>
<dbReference type="AlphaFoldDB" id="A0A8J2RT19"/>
<evidence type="ECO:0000256" key="6">
    <source>
        <dbReference type="SAM" id="Coils"/>
    </source>
</evidence>